<sequence>MLKPNSKSKSYQMQIEKKMTNCPECNKPILNGGVFPSHAKFSMRCPWCQATLEINIQPRILTELIRPGSKKTEETPLAKLDESGEFTETEGLKEAPKTYRLVGHVYPESKDES</sequence>
<dbReference type="EMBL" id="PFAJ01000035">
    <property type="protein sequence ID" value="PIR97235.1"/>
    <property type="molecule type" value="Genomic_DNA"/>
</dbReference>
<gene>
    <name evidence="1" type="ORF">COT91_02575</name>
</gene>
<protein>
    <submittedName>
        <fullName evidence="1">Uncharacterized protein</fullName>
    </submittedName>
</protein>
<comment type="caution">
    <text evidence="1">The sequence shown here is derived from an EMBL/GenBank/DDBJ whole genome shotgun (WGS) entry which is preliminary data.</text>
</comment>
<evidence type="ECO:0000313" key="1">
    <source>
        <dbReference type="EMBL" id="PIR97235.1"/>
    </source>
</evidence>
<accession>A0A2H0VDR3</accession>
<reference evidence="2" key="1">
    <citation type="submission" date="2017-09" db="EMBL/GenBank/DDBJ databases">
        <title>Depth-based differentiation of microbial function through sediment-hosted aquifers and enrichment of novel symbionts in the deep terrestrial subsurface.</title>
        <authorList>
            <person name="Probst A.J."/>
            <person name="Ladd B."/>
            <person name="Jarett J.K."/>
            <person name="Geller-Mcgrath D.E."/>
            <person name="Sieber C.M.K."/>
            <person name="Emerson J.B."/>
            <person name="Anantharaman K."/>
            <person name="Thomas B.C."/>
            <person name="Malmstrom R."/>
            <person name="Stieglmeier M."/>
            <person name="Klingl A."/>
            <person name="Woyke T."/>
            <person name="Ryan C.M."/>
            <person name="Banfield J.F."/>
        </authorList>
    </citation>
    <scope>NUCLEOTIDE SEQUENCE [LARGE SCALE GENOMIC DNA]</scope>
</reference>
<proteinExistence type="predicted"/>
<organism evidence="1 2">
    <name type="scientific">Candidatus Doudnabacteria bacterium CG10_big_fil_rev_8_21_14_0_10_41_10</name>
    <dbReference type="NCBI Taxonomy" id="1974551"/>
    <lineage>
        <taxon>Bacteria</taxon>
        <taxon>Candidatus Doudnaibacteriota</taxon>
    </lineage>
</organism>
<evidence type="ECO:0000313" key="2">
    <source>
        <dbReference type="Proteomes" id="UP000230557"/>
    </source>
</evidence>
<dbReference type="AlphaFoldDB" id="A0A2H0VDR3"/>
<name>A0A2H0VDR3_9BACT</name>
<dbReference type="Proteomes" id="UP000230557">
    <property type="component" value="Unassembled WGS sequence"/>
</dbReference>